<feature type="domain" description="DMA" evidence="3">
    <location>
        <begin position="122"/>
        <end position="158"/>
    </location>
</feature>
<gene>
    <name evidence="4" type="ORF">GWI33_003173</name>
</gene>
<feature type="region of interest" description="Disordered" evidence="2">
    <location>
        <begin position="219"/>
        <end position="240"/>
    </location>
</feature>
<feature type="compositionally biased region" description="Low complexity" evidence="2">
    <location>
        <begin position="223"/>
        <end position="240"/>
    </location>
</feature>
<dbReference type="AlphaFoldDB" id="A0A834MLE6"/>
<dbReference type="InterPro" id="IPR009060">
    <property type="entry name" value="UBA-like_sf"/>
</dbReference>
<dbReference type="CDD" id="cd14417">
    <property type="entry name" value="CUE_DMA_DMRTA1"/>
    <property type="match status" value="1"/>
</dbReference>
<feature type="region of interest" description="Disordered" evidence="2">
    <location>
        <begin position="1"/>
        <end position="98"/>
    </location>
</feature>
<dbReference type="Proteomes" id="UP000625711">
    <property type="component" value="Unassembled WGS sequence"/>
</dbReference>
<comment type="similarity">
    <text evidence="1">Belongs to the DMRT family.</text>
</comment>
<feature type="compositionally biased region" description="Polar residues" evidence="2">
    <location>
        <begin position="34"/>
        <end position="49"/>
    </location>
</feature>
<accession>A0A834MLE6</accession>
<name>A0A834MLE6_RHYFE</name>
<feature type="compositionally biased region" description="Basic and acidic residues" evidence="2">
    <location>
        <begin position="74"/>
        <end position="89"/>
    </location>
</feature>
<reference evidence="4" key="1">
    <citation type="submission" date="2020-08" db="EMBL/GenBank/DDBJ databases">
        <title>Genome sequencing and assembly of the red palm weevil Rhynchophorus ferrugineus.</title>
        <authorList>
            <person name="Dias G.B."/>
            <person name="Bergman C.M."/>
            <person name="Manee M."/>
        </authorList>
    </citation>
    <scope>NUCLEOTIDE SEQUENCE</scope>
    <source>
        <strain evidence="4">AA-2017</strain>
        <tissue evidence="4">Whole larva</tissue>
    </source>
</reference>
<sequence>MHSERNSSPVRVAAKRSRTTPEDSESDQEEAHQISKSPITTSAVSSQPPLSICPSPELVASPDDDLDVEEDDTHSETPENLSLKRDKASPEPPSHPAESFVSYHHPFAQFPPHLQTQPSPQRSPVNILMRVFPGRRRSDVEAILQRCRGDVLQAMELMIGGVSEEPTTPSAFSPLGVPYHLQRYSPPRRFLSAPYAGTGYLSSVIRPPSEYMSMMGQLHHDTTASSPASNTSSDKTSYSE</sequence>
<proteinExistence type="inferred from homology"/>
<dbReference type="InterPro" id="IPR005173">
    <property type="entry name" value="DMA"/>
</dbReference>
<evidence type="ECO:0000313" key="5">
    <source>
        <dbReference type="Proteomes" id="UP000625711"/>
    </source>
</evidence>
<dbReference type="EMBL" id="JAACXV010000018">
    <property type="protein sequence ID" value="KAF7286906.1"/>
    <property type="molecule type" value="Genomic_DNA"/>
</dbReference>
<keyword evidence="5" id="KW-1185">Reference proteome</keyword>
<evidence type="ECO:0000259" key="3">
    <source>
        <dbReference type="Pfam" id="PF03474"/>
    </source>
</evidence>
<dbReference type="Pfam" id="PF03474">
    <property type="entry name" value="DMA"/>
    <property type="match status" value="1"/>
</dbReference>
<evidence type="ECO:0000313" key="4">
    <source>
        <dbReference type="EMBL" id="KAF7286906.1"/>
    </source>
</evidence>
<comment type="caution">
    <text evidence="4">The sequence shown here is derived from an EMBL/GenBank/DDBJ whole genome shotgun (WGS) entry which is preliminary data.</text>
</comment>
<dbReference type="SUPFAM" id="SSF46934">
    <property type="entry name" value="UBA-like"/>
    <property type="match status" value="1"/>
</dbReference>
<evidence type="ECO:0000256" key="1">
    <source>
        <dbReference type="ARBA" id="ARBA00006834"/>
    </source>
</evidence>
<evidence type="ECO:0000256" key="2">
    <source>
        <dbReference type="SAM" id="MobiDB-lite"/>
    </source>
</evidence>
<protein>
    <recommendedName>
        <fullName evidence="3">DMA domain-containing protein</fullName>
    </recommendedName>
</protein>
<organism evidence="4 5">
    <name type="scientific">Rhynchophorus ferrugineus</name>
    <name type="common">Red palm weevil</name>
    <name type="synonym">Curculio ferrugineus</name>
    <dbReference type="NCBI Taxonomy" id="354439"/>
    <lineage>
        <taxon>Eukaryota</taxon>
        <taxon>Metazoa</taxon>
        <taxon>Ecdysozoa</taxon>
        <taxon>Arthropoda</taxon>
        <taxon>Hexapoda</taxon>
        <taxon>Insecta</taxon>
        <taxon>Pterygota</taxon>
        <taxon>Neoptera</taxon>
        <taxon>Endopterygota</taxon>
        <taxon>Coleoptera</taxon>
        <taxon>Polyphaga</taxon>
        <taxon>Cucujiformia</taxon>
        <taxon>Curculionidae</taxon>
        <taxon>Dryophthorinae</taxon>
        <taxon>Rhynchophorus</taxon>
    </lineage>
</organism>
<feature type="compositionally biased region" description="Acidic residues" evidence="2">
    <location>
        <begin position="62"/>
        <end position="73"/>
    </location>
</feature>
<dbReference type="OrthoDB" id="6162476at2759"/>